<dbReference type="Proteomes" id="UP000492821">
    <property type="component" value="Unassembled WGS sequence"/>
</dbReference>
<protein>
    <submittedName>
        <fullName evidence="2">FTH domain-containing protein</fullName>
    </submittedName>
</protein>
<name>A0A7E4UXR6_PANRE</name>
<keyword evidence="1" id="KW-1185">Reference proteome</keyword>
<reference evidence="1" key="1">
    <citation type="journal article" date="2013" name="Genetics">
        <title>The draft genome and transcriptome of Panagrellus redivivus are shaped by the harsh demands of a free-living lifestyle.</title>
        <authorList>
            <person name="Srinivasan J."/>
            <person name="Dillman A.R."/>
            <person name="Macchietto M.G."/>
            <person name="Heikkinen L."/>
            <person name="Lakso M."/>
            <person name="Fracchia K.M."/>
            <person name="Antoshechkin I."/>
            <person name="Mortazavi A."/>
            <person name="Wong G."/>
            <person name="Sternberg P.W."/>
        </authorList>
    </citation>
    <scope>NUCLEOTIDE SEQUENCE [LARGE SCALE GENOMIC DNA]</scope>
    <source>
        <strain evidence="1">MT8872</strain>
    </source>
</reference>
<proteinExistence type="predicted"/>
<accession>A0A7E4UXR6</accession>
<sequence>MPFPFNRLPWGNQNRLRDLMTPSELYQMQLALGGTQNGLGQLQRCRITDERCRLYRLKFCYEGSSKTFIDERTAQNISKLVYYMDANYLDKNEVTIIEHLFVDASILETESEVPRLIHPHTILNIKLIFIGLQCDTLEYDGSALKKLASLCSKECRGLICWTKALEPDVNMPLIFTLFPNLNKLHIYVDNTDTWLEDLLEIKVTGLEYLVIFLSKPGDEDAMFSQLNVESLYKLCKAQPPNFLLTLSFYIKGNHADSSVWNFLKPYFRKAQDENESIQLIIKEENFEHRLLACYA</sequence>
<organism evidence="1 2">
    <name type="scientific">Panagrellus redivivus</name>
    <name type="common">Microworm</name>
    <dbReference type="NCBI Taxonomy" id="6233"/>
    <lineage>
        <taxon>Eukaryota</taxon>
        <taxon>Metazoa</taxon>
        <taxon>Ecdysozoa</taxon>
        <taxon>Nematoda</taxon>
        <taxon>Chromadorea</taxon>
        <taxon>Rhabditida</taxon>
        <taxon>Tylenchina</taxon>
        <taxon>Panagrolaimomorpha</taxon>
        <taxon>Panagrolaimoidea</taxon>
        <taxon>Panagrolaimidae</taxon>
        <taxon>Panagrellus</taxon>
    </lineage>
</organism>
<dbReference type="WBParaSite" id="Pan_g14051.t1">
    <property type="protein sequence ID" value="Pan_g14051.t1"/>
    <property type="gene ID" value="Pan_g14051"/>
</dbReference>
<dbReference type="AlphaFoldDB" id="A0A7E4UXR6"/>
<reference evidence="2" key="2">
    <citation type="submission" date="2020-10" db="UniProtKB">
        <authorList>
            <consortium name="WormBaseParasite"/>
        </authorList>
    </citation>
    <scope>IDENTIFICATION</scope>
</reference>
<evidence type="ECO:0000313" key="1">
    <source>
        <dbReference type="Proteomes" id="UP000492821"/>
    </source>
</evidence>
<evidence type="ECO:0000313" key="2">
    <source>
        <dbReference type="WBParaSite" id="Pan_g14051.t1"/>
    </source>
</evidence>